<feature type="transmembrane region" description="Helical" evidence="7">
    <location>
        <begin position="43"/>
        <end position="67"/>
    </location>
</feature>
<feature type="transmembrane region" description="Helical" evidence="7">
    <location>
        <begin position="378"/>
        <end position="398"/>
    </location>
</feature>
<feature type="transmembrane region" description="Helical" evidence="7">
    <location>
        <begin position="124"/>
        <end position="156"/>
    </location>
</feature>
<keyword evidence="3 7" id="KW-0812">Transmembrane</keyword>
<reference evidence="8" key="1">
    <citation type="journal article" date="2020" name="Stud. Mycol.">
        <title>101 Dothideomycetes genomes: a test case for predicting lifestyles and emergence of pathogens.</title>
        <authorList>
            <person name="Haridas S."/>
            <person name="Albert R."/>
            <person name="Binder M."/>
            <person name="Bloem J."/>
            <person name="Labutti K."/>
            <person name="Salamov A."/>
            <person name="Andreopoulos B."/>
            <person name="Baker S."/>
            <person name="Barry K."/>
            <person name="Bills G."/>
            <person name="Bluhm B."/>
            <person name="Cannon C."/>
            <person name="Castanera R."/>
            <person name="Culley D."/>
            <person name="Daum C."/>
            <person name="Ezra D."/>
            <person name="Gonzalez J."/>
            <person name="Henrissat B."/>
            <person name="Kuo A."/>
            <person name="Liang C."/>
            <person name="Lipzen A."/>
            <person name="Lutzoni F."/>
            <person name="Magnuson J."/>
            <person name="Mondo S."/>
            <person name="Nolan M."/>
            <person name="Ohm R."/>
            <person name="Pangilinan J."/>
            <person name="Park H.-J."/>
            <person name="Ramirez L."/>
            <person name="Alfaro M."/>
            <person name="Sun H."/>
            <person name="Tritt A."/>
            <person name="Yoshinaga Y."/>
            <person name="Zwiers L.-H."/>
            <person name="Turgeon B."/>
            <person name="Goodwin S."/>
            <person name="Spatafora J."/>
            <person name="Crous P."/>
            <person name="Grigoriev I."/>
        </authorList>
    </citation>
    <scope>NUCLEOTIDE SEQUENCE</scope>
    <source>
        <strain evidence="8">CBS 122368</strain>
    </source>
</reference>
<evidence type="ECO:0000256" key="1">
    <source>
        <dbReference type="ARBA" id="ARBA00004141"/>
    </source>
</evidence>
<evidence type="ECO:0000256" key="6">
    <source>
        <dbReference type="SAM" id="MobiDB-lite"/>
    </source>
</evidence>
<dbReference type="EMBL" id="ML987192">
    <property type="protein sequence ID" value="KAF2251733.1"/>
    <property type="molecule type" value="Genomic_DNA"/>
</dbReference>
<dbReference type="PANTHER" id="PTHR45649">
    <property type="entry name" value="AMINO-ACID PERMEASE BAT1"/>
    <property type="match status" value="1"/>
</dbReference>
<accession>A0A6A6IQE5</accession>
<dbReference type="PANTHER" id="PTHR45649:SF1">
    <property type="entry name" value="TRANSPORTER, PUTATIVE (EUROFUNG)-RELATED"/>
    <property type="match status" value="1"/>
</dbReference>
<dbReference type="AlphaFoldDB" id="A0A6A6IQE5"/>
<keyword evidence="4 7" id="KW-1133">Transmembrane helix</keyword>
<evidence type="ECO:0000313" key="8">
    <source>
        <dbReference type="EMBL" id="KAF2251733.1"/>
    </source>
</evidence>
<dbReference type="PIRSF" id="PIRSF006060">
    <property type="entry name" value="AA_transporter"/>
    <property type="match status" value="1"/>
</dbReference>
<keyword evidence="5 7" id="KW-0472">Membrane</keyword>
<organism evidence="8 9">
    <name type="scientific">Trematosphaeria pertusa</name>
    <dbReference type="NCBI Taxonomy" id="390896"/>
    <lineage>
        <taxon>Eukaryota</taxon>
        <taxon>Fungi</taxon>
        <taxon>Dikarya</taxon>
        <taxon>Ascomycota</taxon>
        <taxon>Pezizomycotina</taxon>
        <taxon>Dothideomycetes</taxon>
        <taxon>Pleosporomycetidae</taxon>
        <taxon>Pleosporales</taxon>
        <taxon>Massarineae</taxon>
        <taxon>Trematosphaeriaceae</taxon>
        <taxon>Trematosphaeria</taxon>
    </lineage>
</organism>
<feature type="region of interest" description="Disordered" evidence="6">
    <location>
        <begin position="1"/>
        <end position="21"/>
    </location>
</feature>
<evidence type="ECO:0000256" key="2">
    <source>
        <dbReference type="ARBA" id="ARBA00022448"/>
    </source>
</evidence>
<comment type="subcellular location">
    <subcellularLocation>
        <location evidence="1">Membrane</location>
        <topology evidence="1">Multi-pass membrane protein</topology>
    </subcellularLocation>
</comment>
<evidence type="ECO:0000256" key="4">
    <source>
        <dbReference type="ARBA" id="ARBA00022989"/>
    </source>
</evidence>
<dbReference type="GO" id="GO:0016020">
    <property type="term" value="C:membrane"/>
    <property type="evidence" value="ECO:0007669"/>
    <property type="project" value="UniProtKB-SubCell"/>
</dbReference>
<protein>
    <submittedName>
        <fullName evidence="8">Putative choline transport protein</fullName>
    </submittedName>
</protein>
<proteinExistence type="predicted"/>
<feature type="transmembrane region" description="Helical" evidence="7">
    <location>
        <begin position="168"/>
        <end position="188"/>
    </location>
</feature>
<name>A0A6A6IQE5_9PLEO</name>
<evidence type="ECO:0000256" key="3">
    <source>
        <dbReference type="ARBA" id="ARBA00022692"/>
    </source>
</evidence>
<evidence type="ECO:0000256" key="5">
    <source>
        <dbReference type="ARBA" id="ARBA00023136"/>
    </source>
</evidence>
<keyword evidence="9" id="KW-1185">Reference proteome</keyword>
<sequence length="532" mass="57572">MEEIEVHGKSTVRNRTRQSELSHDMDRTDLANIGKKQVLKRRFGFMSMIGFSCTLMGTWAGLLTYFAGPLTNGGSAGSVYGFIFAWFGVLTVMLSLSELASMAPTAGGQYHYVAMLAPSSVQKLLSYIAGWATVCAWQATVSAVCLPLATIVQGLIIMNNPNYPAERWHATLMTYAFMALALFVNTYLNKHFAKLEGIILILYIIGFFGVVIALSALATHVTTEQVFNSWNNGGGWSSMGLAWFVSLSSFAGAFAGADGATHMAEEIHNASIIVPRSMVTSVLINGVFGFAALMALLFSLSDVENALMSPTGYPFMYIFEAAAGVKGGTVMACTIVCLGTFGSWALLATASRQIWAFSRDNGLPGSSFLSRVEPNTALPLYAIAVTIAINLLVPLIYIGSPTGFNAVISLLVSSFYLSFLLPCYLLLWRRVTGSIKLPTPADSGFKNTPGSRKLIWGPWRMPTIIGIIVNCIACAFATIIFAFSCFPAVTPVDKMTMNYSSVVTGGVMIFSIVYYIFRGRNMYQGPTIEIDD</sequence>
<dbReference type="GeneID" id="54584800"/>
<evidence type="ECO:0000256" key="7">
    <source>
        <dbReference type="SAM" id="Phobius"/>
    </source>
</evidence>
<keyword evidence="2" id="KW-0813">Transport</keyword>
<feature type="transmembrane region" description="Helical" evidence="7">
    <location>
        <begin position="79"/>
        <end position="103"/>
    </location>
</feature>
<feature type="transmembrane region" description="Helical" evidence="7">
    <location>
        <begin position="241"/>
        <end position="261"/>
    </location>
</feature>
<gene>
    <name evidence="8" type="ORF">BU26DRAFT_538701</name>
</gene>
<dbReference type="Pfam" id="PF13520">
    <property type="entry name" value="AA_permease_2"/>
    <property type="match status" value="1"/>
</dbReference>
<dbReference type="RefSeq" id="XP_033686737.1">
    <property type="nucleotide sequence ID" value="XM_033831470.1"/>
</dbReference>
<dbReference type="GO" id="GO:0022857">
    <property type="term" value="F:transmembrane transporter activity"/>
    <property type="evidence" value="ECO:0007669"/>
    <property type="project" value="InterPro"/>
</dbReference>
<dbReference type="Gene3D" id="1.20.1740.10">
    <property type="entry name" value="Amino acid/polyamine transporter I"/>
    <property type="match status" value="1"/>
</dbReference>
<feature type="transmembrane region" description="Helical" evidence="7">
    <location>
        <begin position="404"/>
        <end position="427"/>
    </location>
</feature>
<feature type="transmembrane region" description="Helical" evidence="7">
    <location>
        <begin position="496"/>
        <end position="517"/>
    </location>
</feature>
<feature type="transmembrane region" description="Helical" evidence="7">
    <location>
        <begin position="321"/>
        <end position="347"/>
    </location>
</feature>
<feature type="transmembrane region" description="Helical" evidence="7">
    <location>
        <begin position="282"/>
        <end position="301"/>
    </location>
</feature>
<evidence type="ECO:0000313" key="9">
    <source>
        <dbReference type="Proteomes" id="UP000800094"/>
    </source>
</evidence>
<dbReference type="InterPro" id="IPR002293">
    <property type="entry name" value="AA/rel_permease1"/>
</dbReference>
<feature type="transmembrane region" description="Helical" evidence="7">
    <location>
        <begin position="200"/>
        <end position="221"/>
    </location>
</feature>
<dbReference type="Proteomes" id="UP000800094">
    <property type="component" value="Unassembled WGS sequence"/>
</dbReference>
<feature type="transmembrane region" description="Helical" evidence="7">
    <location>
        <begin position="461"/>
        <end position="484"/>
    </location>
</feature>
<dbReference type="OrthoDB" id="3257095at2759"/>